<accession>A0A7W9SVH7</accession>
<dbReference type="GO" id="GO:0020037">
    <property type="term" value="F:heme binding"/>
    <property type="evidence" value="ECO:0007669"/>
    <property type="project" value="InterPro"/>
</dbReference>
<evidence type="ECO:0000313" key="2">
    <source>
        <dbReference type="EMBL" id="MBB6053451.1"/>
    </source>
</evidence>
<feature type="signal peptide" evidence="1">
    <location>
        <begin position="1"/>
        <end position="21"/>
    </location>
</feature>
<feature type="chain" id="PRO_5030875771" description="Cytochrome c domain-containing protein" evidence="1">
    <location>
        <begin position="22"/>
        <end position="180"/>
    </location>
</feature>
<name>A0A7W9SVH7_ARMRO</name>
<evidence type="ECO:0000256" key="1">
    <source>
        <dbReference type="SAM" id="SignalP"/>
    </source>
</evidence>
<dbReference type="Proteomes" id="UP000520814">
    <property type="component" value="Unassembled WGS sequence"/>
</dbReference>
<dbReference type="AlphaFoldDB" id="A0A7W9SVH7"/>
<dbReference type="GO" id="GO:0009055">
    <property type="term" value="F:electron transfer activity"/>
    <property type="evidence" value="ECO:0007669"/>
    <property type="project" value="InterPro"/>
</dbReference>
<keyword evidence="3" id="KW-1185">Reference proteome</keyword>
<dbReference type="RefSeq" id="WP_184203544.1">
    <property type="nucleotide sequence ID" value="NZ_JACHGW010000007.1"/>
</dbReference>
<evidence type="ECO:0000313" key="3">
    <source>
        <dbReference type="Proteomes" id="UP000520814"/>
    </source>
</evidence>
<comment type="caution">
    <text evidence="2">The sequence shown here is derived from an EMBL/GenBank/DDBJ whole genome shotgun (WGS) entry which is preliminary data.</text>
</comment>
<gene>
    <name evidence="2" type="ORF">HNQ39_005286</name>
</gene>
<reference evidence="2 3" key="1">
    <citation type="submission" date="2020-08" db="EMBL/GenBank/DDBJ databases">
        <title>Genomic Encyclopedia of Type Strains, Phase IV (KMG-IV): sequencing the most valuable type-strain genomes for metagenomic binning, comparative biology and taxonomic classification.</title>
        <authorList>
            <person name="Goeker M."/>
        </authorList>
    </citation>
    <scope>NUCLEOTIDE SEQUENCE [LARGE SCALE GENOMIC DNA]</scope>
    <source>
        <strain evidence="2 3">DSM 23562</strain>
    </source>
</reference>
<sequence>MWARSSAWLALALVALPPSLAGGGQGGGVKPLARGPITVYEQACARCHGPNGSFYGPDLGKGKTDAQLYKAVQDMADNQGQVELTTVELEAQTAYHRAIIKHEPFVAVTARTKTELRGEATKGATVSVTVAGKPQLVKRTGFTWSSTLEGAGTVLILARLKGAETRLDPQKAAHSHSCNQ</sequence>
<dbReference type="SUPFAM" id="SSF46626">
    <property type="entry name" value="Cytochrome c"/>
    <property type="match status" value="1"/>
</dbReference>
<keyword evidence="1" id="KW-0732">Signal</keyword>
<dbReference type="EMBL" id="JACHGW010000007">
    <property type="protein sequence ID" value="MBB6053451.1"/>
    <property type="molecule type" value="Genomic_DNA"/>
</dbReference>
<dbReference type="InterPro" id="IPR036909">
    <property type="entry name" value="Cyt_c-like_dom_sf"/>
</dbReference>
<proteinExistence type="predicted"/>
<organism evidence="2 3">
    <name type="scientific">Armatimonas rosea</name>
    <dbReference type="NCBI Taxonomy" id="685828"/>
    <lineage>
        <taxon>Bacteria</taxon>
        <taxon>Bacillati</taxon>
        <taxon>Armatimonadota</taxon>
        <taxon>Armatimonadia</taxon>
        <taxon>Armatimonadales</taxon>
        <taxon>Armatimonadaceae</taxon>
        <taxon>Armatimonas</taxon>
    </lineage>
</organism>
<evidence type="ECO:0008006" key="4">
    <source>
        <dbReference type="Google" id="ProtNLM"/>
    </source>
</evidence>
<protein>
    <recommendedName>
        <fullName evidence="4">Cytochrome c domain-containing protein</fullName>
    </recommendedName>
</protein>